<keyword evidence="6 8" id="KW-1133">Transmembrane helix</keyword>
<dbReference type="Proteomes" id="UP001368500">
    <property type="component" value="Unassembled WGS sequence"/>
</dbReference>
<evidence type="ECO:0000313" key="11">
    <source>
        <dbReference type="EMBL" id="MEK8025679.1"/>
    </source>
</evidence>
<organism evidence="11 12">
    <name type="scientific">Pseudaquabacterium rugosum</name>
    <dbReference type="NCBI Taxonomy" id="2984194"/>
    <lineage>
        <taxon>Bacteria</taxon>
        <taxon>Pseudomonadati</taxon>
        <taxon>Pseudomonadota</taxon>
        <taxon>Betaproteobacteria</taxon>
        <taxon>Burkholderiales</taxon>
        <taxon>Sphaerotilaceae</taxon>
        <taxon>Pseudaquabacterium</taxon>
    </lineage>
</organism>
<reference evidence="11 12" key="1">
    <citation type="submission" date="2024-04" db="EMBL/GenBank/DDBJ databases">
        <title>Novel species of the genus Ideonella isolated from streams.</title>
        <authorList>
            <person name="Lu H."/>
        </authorList>
    </citation>
    <scope>NUCLEOTIDE SEQUENCE [LARGE SCALE GENOMIC DNA]</scope>
    <source>
        <strain evidence="11 12">BYS139W</strain>
    </source>
</reference>
<dbReference type="PANTHER" id="PTHR43394:SF1">
    <property type="entry name" value="ATP-BINDING CASSETTE SUB-FAMILY B MEMBER 10, MITOCHONDRIAL"/>
    <property type="match status" value="1"/>
</dbReference>
<dbReference type="PROSITE" id="PS50929">
    <property type="entry name" value="ABC_TM1F"/>
    <property type="match status" value="1"/>
</dbReference>
<dbReference type="InterPro" id="IPR027417">
    <property type="entry name" value="P-loop_NTPase"/>
</dbReference>
<evidence type="ECO:0000256" key="2">
    <source>
        <dbReference type="ARBA" id="ARBA00022475"/>
    </source>
</evidence>
<gene>
    <name evidence="11" type="ORF">AACH11_06875</name>
</gene>
<protein>
    <submittedName>
        <fullName evidence="11">ABC transporter transmembrane domain-containing protein</fullName>
    </submittedName>
</protein>
<evidence type="ECO:0000256" key="8">
    <source>
        <dbReference type="SAM" id="Phobius"/>
    </source>
</evidence>
<feature type="domain" description="ABC transporter" evidence="9">
    <location>
        <begin position="357"/>
        <end position="591"/>
    </location>
</feature>
<dbReference type="Pfam" id="PF00005">
    <property type="entry name" value="ABC_tran"/>
    <property type="match status" value="1"/>
</dbReference>
<dbReference type="InterPro" id="IPR003593">
    <property type="entry name" value="AAA+_ATPase"/>
</dbReference>
<keyword evidence="2" id="KW-1003">Cell membrane</keyword>
<feature type="transmembrane region" description="Helical" evidence="8">
    <location>
        <begin position="154"/>
        <end position="176"/>
    </location>
</feature>
<evidence type="ECO:0000256" key="7">
    <source>
        <dbReference type="ARBA" id="ARBA00023136"/>
    </source>
</evidence>
<comment type="caution">
    <text evidence="11">The sequence shown here is derived from an EMBL/GenBank/DDBJ whole genome shotgun (WGS) entry which is preliminary data.</text>
</comment>
<dbReference type="InterPro" id="IPR011527">
    <property type="entry name" value="ABC1_TM_dom"/>
</dbReference>
<dbReference type="SUPFAM" id="SSF52540">
    <property type="entry name" value="P-loop containing nucleoside triphosphate hydrolases"/>
    <property type="match status" value="1"/>
</dbReference>
<dbReference type="InterPro" id="IPR036640">
    <property type="entry name" value="ABC1_TM_sf"/>
</dbReference>
<evidence type="ECO:0000256" key="1">
    <source>
        <dbReference type="ARBA" id="ARBA00004651"/>
    </source>
</evidence>
<keyword evidence="4" id="KW-0547">Nucleotide-binding</keyword>
<name>A0ABU9B945_9BURK</name>
<keyword evidence="5" id="KW-0067">ATP-binding</keyword>
<dbReference type="PROSITE" id="PS50893">
    <property type="entry name" value="ABC_TRANSPORTER_2"/>
    <property type="match status" value="1"/>
</dbReference>
<evidence type="ECO:0000256" key="5">
    <source>
        <dbReference type="ARBA" id="ARBA00022840"/>
    </source>
</evidence>
<dbReference type="SMART" id="SM00382">
    <property type="entry name" value="AAA"/>
    <property type="match status" value="1"/>
</dbReference>
<feature type="transmembrane region" description="Helical" evidence="8">
    <location>
        <begin position="260"/>
        <end position="287"/>
    </location>
</feature>
<evidence type="ECO:0000256" key="4">
    <source>
        <dbReference type="ARBA" id="ARBA00022741"/>
    </source>
</evidence>
<feature type="transmembrane region" description="Helical" evidence="8">
    <location>
        <begin position="79"/>
        <end position="104"/>
    </location>
</feature>
<keyword evidence="3 8" id="KW-0812">Transmembrane</keyword>
<keyword evidence="12" id="KW-1185">Reference proteome</keyword>
<dbReference type="Gene3D" id="3.40.50.300">
    <property type="entry name" value="P-loop containing nucleotide triphosphate hydrolases"/>
    <property type="match status" value="1"/>
</dbReference>
<evidence type="ECO:0000313" key="12">
    <source>
        <dbReference type="Proteomes" id="UP001368500"/>
    </source>
</evidence>
<accession>A0ABU9B945</accession>
<dbReference type="CDD" id="cd18552">
    <property type="entry name" value="ABC_6TM_MsbA_like"/>
    <property type="match status" value="1"/>
</dbReference>
<evidence type="ECO:0000256" key="3">
    <source>
        <dbReference type="ARBA" id="ARBA00022692"/>
    </source>
</evidence>
<dbReference type="RefSeq" id="WP_341373456.1">
    <property type="nucleotide sequence ID" value="NZ_JBBUTF010000005.1"/>
</dbReference>
<dbReference type="Pfam" id="PF00664">
    <property type="entry name" value="ABC_membrane"/>
    <property type="match status" value="1"/>
</dbReference>
<evidence type="ECO:0000259" key="10">
    <source>
        <dbReference type="PROSITE" id="PS50929"/>
    </source>
</evidence>
<dbReference type="EMBL" id="JBBUTF010000005">
    <property type="protein sequence ID" value="MEK8025679.1"/>
    <property type="molecule type" value="Genomic_DNA"/>
</dbReference>
<dbReference type="InterPro" id="IPR017871">
    <property type="entry name" value="ABC_transporter-like_CS"/>
</dbReference>
<evidence type="ECO:0000256" key="6">
    <source>
        <dbReference type="ARBA" id="ARBA00022989"/>
    </source>
</evidence>
<dbReference type="PANTHER" id="PTHR43394">
    <property type="entry name" value="ATP-DEPENDENT PERMEASE MDL1, MITOCHONDRIAL"/>
    <property type="match status" value="1"/>
</dbReference>
<dbReference type="InterPro" id="IPR003439">
    <property type="entry name" value="ABC_transporter-like_ATP-bd"/>
</dbReference>
<comment type="subcellular location">
    <subcellularLocation>
        <location evidence="1">Cell membrane</location>
        <topology evidence="1">Multi-pass membrane protein</topology>
    </subcellularLocation>
</comment>
<dbReference type="SUPFAM" id="SSF90123">
    <property type="entry name" value="ABC transporter transmembrane region"/>
    <property type="match status" value="1"/>
</dbReference>
<keyword evidence="7 8" id="KW-0472">Membrane</keyword>
<dbReference type="PROSITE" id="PS00211">
    <property type="entry name" value="ABC_TRANSPORTER_1"/>
    <property type="match status" value="1"/>
</dbReference>
<feature type="transmembrane region" description="Helical" evidence="8">
    <location>
        <begin position="40"/>
        <end position="59"/>
    </location>
</feature>
<evidence type="ECO:0000259" key="9">
    <source>
        <dbReference type="PROSITE" id="PS50893"/>
    </source>
</evidence>
<dbReference type="InterPro" id="IPR039421">
    <property type="entry name" value="Type_1_exporter"/>
</dbReference>
<proteinExistence type="predicted"/>
<dbReference type="Gene3D" id="1.20.1560.10">
    <property type="entry name" value="ABC transporter type 1, transmembrane domain"/>
    <property type="match status" value="1"/>
</dbReference>
<feature type="transmembrane region" description="Helical" evidence="8">
    <location>
        <begin position="182"/>
        <end position="200"/>
    </location>
</feature>
<feature type="domain" description="ABC transmembrane type-1" evidence="10">
    <location>
        <begin position="43"/>
        <end position="325"/>
    </location>
</feature>
<sequence length="598" mass="64175">MSAVTPERAQPEDSAAAAAPPLASGVIARRVYGFFRPHKGGVIGAIIAFLLASATEPLIPKLLQTALDKGFLAQPAFPLWMVPVALIGLFLARGLFSFAGTYLLNRSTSRAVLDLREALATSLLRADAAVFNRMTPGITVSKIINDPQQMANQLGSAMITLLRDGTTAAALVAYLFWQNWQLTLLSLITVPLLGVGVRFVHRRVHAMGSAQYEAQQRLVNVVDDMARAWRVIRTFDAGAFERGRFEAEARQVQRATMKSVAASALMTPMSQLAASFGVAAIVTLALWQAQTQGGTVGEFAGYVTALLLLVSKTRHLTDVSQPITNALITARGCFELLDAEPEPDHGTRTLERARGDIVFDHVSLAYPGAERPALQDLQLRVRAGTTVALVGSSGAGKTTIVSTLLGFATPQDGALTLDGLPLAELRKADLRRQFAVVSQDIVLFDASVAANVVYAQPFDAARIESCLRAAALWDFVQSLPQGVETPIGVNGSRLSGGQRQRLAIARALYKDAPVWILDEATSALDTESERAIQQALERWHGQKTMIVIAHRLSTIRKADAIHVMADGRVIESGDHAALLAQPGGRYRAMVEAQHGASG</sequence>